<evidence type="ECO:0000313" key="5">
    <source>
        <dbReference type="Proteomes" id="UP000078200"/>
    </source>
</evidence>
<name>A0A1A9VTM1_GLOAU</name>
<evidence type="ECO:0000256" key="2">
    <source>
        <dbReference type="ARBA" id="ARBA00022676"/>
    </source>
</evidence>
<dbReference type="Gene3D" id="3.40.50.2000">
    <property type="entry name" value="Glycogen Phosphorylase B"/>
    <property type="match status" value="1"/>
</dbReference>
<evidence type="ECO:0000256" key="1">
    <source>
        <dbReference type="ARBA" id="ARBA00009995"/>
    </source>
</evidence>
<dbReference type="AlphaFoldDB" id="A0A1A9VTM1"/>
<dbReference type="GO" id="GO:0008194">
    <property type="term" value="F:UDP-glycosyltransferase activity"/>
    <property type="evidence" value="ECO:0007669"/>
    <property type="project" value="InterPro"/>
</dbReference>
<dbReference type="PANTHER" id="PTHR48043:SF159">
    <property type="entry name" value="EG:EG0003.4 PROTEIN-RELATED"/>
    <property type="match status" value="1"/>
</dbReference>
<dbReference type="Pfam" id="PF00201">
    <property type="entry name" value="UDPGT"/>
    <property type="match status" value="1"/>
</dbReference>
<sequence length="200" mass="22789">MLLRGKRIEILWEKIFESLSSLIDMETDALQDEHFTQFYDDPDTKFDLVIVGHSFNSLQFGIGEKFNAFLVLSCSMNNYVKNPNENAYVPNVNMAVEHELSRTAAKFLKSITVKCIQRAYRISHDARLHVNALHDIRMLAIPAFGDQPANAPKVMISGYGRALELFNLTDEQLRNAINEVSINLSYGENVHNMPGVRRSR</sequence>
<evidence type="ECO:0000313" key="4">
    <source>
        <dbReference type="EnsemblMetazoa" id="GAUT047117-PA"/>
    </source>
</evidence>
<dbReference type="InterPro" id="IPR050271">
    <property type="entry name" value="UDP-glycosyltransferase"/>
</dbReference>
<organism evidence="4 5">
    <name type="scientific">Glossina austeni</name>
    <name type="common">Savannah tsetse fly</name>
    <dbReference type="NCBI Taxonomy" id="7395"/>
    <lineage>
        <taxon>Eukaryota</taxon>
        <taxon>Metazoa</taxon>
        <taxon>Ecdysozoa</taxon>
        <taxon>Arthropoda</taxon>
        <taxon>Hexapoda</taxon>
        <taxon>Insecta</taxon>
        <taxon>Pterygota</taxon>
        <taxon>Neoptera</taxon>
        <taxon>Endopterygota</taxon>
        <taxon>Diptera</taxon>
        <taxon>Brachycera</taxon>
        <taxon>Muscomorpha</taxon>
        <taxon>Hippoboscoidea</taxon>
        <taxon>Glossinidae</taxon>
        <taxon>Glossina</taxon>
    </lineage>
</organism>
<dbReference type="InterPro" id="IPR002213">
    <property type="entry name" value="UDP_glucos_trans"/>
</dbReference>
<keyword evidence="3" id="KW-0808">Transferase</keyword>
<keyword evidence="2" id="KW-0328">Glycosyltransferase</keyword>
<dbReference type="EnsemblMetazoa" id="GAUT047117-RA">
    <property type="protein sequence ID" value="GAUT047117-PA"/>
    <property type="gene ID" value="GAUT047117"/>
</dbReference>
<dbReference type="STRING" id="7395.A0A1A9VTM1"/>
<dbReference type="SUPFAM" id="SSF53756">
    <property type="entry name" value="UDP-Glycosyltransferase/glycogen phosphorylase"/>
    <property type="match status" value="1"/>
</dbReference>
<evidence type="ECO:0000256" key="3">
    <source>
        <dbReference type="ARBA" id="ARBA00022679"/>
    </source>
</evidence>
<dbReference type="PANTHER" id="PTHR48043">
    <property type="entry name" value="EG:EG0003.4 PROTEIN-RELATED"/>
    <property type="match status" value="1"/>
</dbReference>
<comment type="similarity">
    <text evidence="1">Belongs to the UDP-glycosyltransferase family.</text>
</comment>
<dbReference type="Proteomes" id="UP000078200">
    <property type="component" value="Unassembled WGS sequence"/>
</dbReference>
<proteinExistence type="inferred from homology"/>
<reference evidence="4" key="1">
    <citation type="submission" date="2020-05" db="UniProtKB">
        <authorList>
            <consortium name="EnsemblMetazoa"/>
        </authorList>
    </citation>
    <scope>IDENTIFICATION</scope>
    <source>
        <strain evidence="4">TTRI</strain>
    </source>
</reference>
<keyword evidence="5" id="KW-1185">Reference proteome</keyword>
<accession>A0A1A9VTM1</accession>
<dbReference type="VEuPathDB" id="VectorBase:GAUT047117"/>
<protein>
    <submittedName>
        <fullName evidence="4">Uncharacterized protein</fullName>
    </submittedName>
</protein>